<protein>
    <submittedName>
        <fullName evidence="2">Uncharacterized protein</fullName>
    </submittedName>
</protein>
<organism evidence="2">
    <name type="scientific">gut metagenome</name>
    <dbReference type="NCBI Taxonomy" id="749906"/>
    <lineage>
        <taxon>unclassified sequences</taxon>
        <taxon>metagenomes</taxon>
        <taxon>organismal metagenomes</taxon>
    </lineage>
</organism>
<sequence>MSHYKQLYTSLTICLELGEILSFCITFAAFLGRLVLGEERNSFCLSIILEWSVKARGLPFLLKTYVYQRIFQQDI</sequence>
<feature type="transmembrane region" description="Helical" evidence="1">
    <location>
        <begin position="20"/>
        <end position="36"/>
    </location>
</feature>
<keyword evidence="1" id="KW-1133">Transmembrane helix</keyword>
<evidence type="ECO:0000313" key="2">
    <source>
        <dbReference type="EMBL" id="EJW99498.1"/>
    </source>
</evidence>
<dbReference type="EMBL" id="AMCI01003775">
    <property type="protein sequence ID" value="EJW99498.1"/>
    <property type="molecule type" value="Genomic_DNA"/>
</dbReference>
<evidence type="ECO:0000256" key="1">
    <source>
        <dbReference type="SAM" id="Phobius"/>
    </source>
</evidence>
<comment type="caution">
    <text evidence="2">The sequence shown here is derived from an EMBL/GenBank/DDBJ whole genome shotgun (WGS) entry which is preliminary data.</text>
</comment>
<gene>
    <name evidence="2" type="ORF">EVA_12395</name>
</gene>
<keyword evidence="1" id="KW-0472">Membrane</keyword>
<name>J9FY61_9ZZZZ</name>
<keyword evidence="1" id="KW-0812">Transmembrane</keyword>
<dbReference type="AlphaFoldDB" id="J9FY61"/>
<proteinExistence type="predicted"/>
<accession>J9FY61</accession>
<reference evidence="2" key="1">
    <citation type="journal article" date="2012" name="PLoS ONE">
        <title>Gene sets for utilization of primary and secondary nutrition supplies in the distal gut of endangered iberian lynx.</title>
        <authorList>
            <person name="Alcaide M."/>
            <person name="Messina E."/>
            <person name="Richter M."/>
            <person name="Bargiela R."/>
            <person name="Peplies J."/>
            <person name="Huws S.A."/>
            <person name="Newbold C.J."/>
            <person name="Golyshin P.N."/>
            <person name="Simon M.A."/>
            <person name="Lopez G."/>
            <person name="Yakimov M.M."/>
            <person name="Ferrer M."/>
        </authorList>
    </citation>
    <scope>NUCLEOTIDE SEQUENCE</scope>
</reference>